<evidence type="ECO:0000313" key="2">
    <source>
        <dbReference type="Proteomes" id="UP000320762"/>
    </source>
</evidence>
<comment type="caution">
    <text evidence="1">The sequence shown here is derived from an EMBL/GenBank/DDBJ whole genome shotgun (WGS) entry which is preliminary data.</text>
</comment>
<proteinExistence type="predicted"/>
<reference evidence="1 2" key="1">
    <citation type="journal article" date="2019" name="New Phytol.">
        <title>Comparative genomics reveals unique wood-decay strategies and fruiting body development in the Schizophyllaceae.</title>
        <authorList>
            <person name="Almasi E."/>
            <person name="Sahu N."/>
            <person name="Krizsan K."/>
            <person name="Balint B."/>
            <person name="Kovacs G.M."/>
            <person name="Kiss B."/>
            <person name="Cseklye J."/>
            <person name="Drula E."/>
            <person name="Henrissat B."/>
            <person name="Nagy I."/>
            <person name="Chovatia M."/>
            <person name="Adam C."/>
            <person name="LaButti K."/>
            <person name="Lipzen A."/>
            <person name="Riley R."/>
            <person name="Grigoriev I.V."/>
            <person name="Nagy L.G."/>
        </authorList>
    </citation>
    <scope>NUCLEOTIDE SEQUENCE [LARGE SCALE GENOMIC DNA]</scope>
    <source>
        <strain evidence="1 2">NL-1724</strain>
    </source>
</reference>
<protein>
    <submittedName>
        <fullName evidence="1">Uncharacterized protein</fullName>
    </submittedName>
</protein>
<evidence type="ECO:0000313" key="1">
    <source>
        <dbReference type="EMBL" id="TRM69830.1"/>
    </source>
</evidence>
<name>A0A550CYI5_9AGAR</name>
<keyword evidence="2" id="KW-1185">Reference proteome</keyword>
<dbReference type="Proteomes" id="UP000320762">
    <property type="component" value="Unassembled WGS sequence"/>
</dbReference>
<gene>
    <name evidence="1" type="ORF">BD626DRAFT_475430</name>
</gene>
<organism evidence="1 2">
    <name type="scientific">Schizophyllum amplum</name>
    <dbReference type="NCBI Taxonomy" id="97359"/>
    <lineage>
        <taxon>Eukaryota</taxon>
        <taxon>Fungi</taxon>
        <taxon>Dikarya</taxon>
        <taxon>Basidiomycota</taxon>
        <taxon>Agaricomycotina</taxon>
        <taxon>Agaricomycetes</taxon>
        <taxon>Agaricomycetidae</taxon>
        <taxon>Agaricales</taxon>
        <taxon>Schizophyllaceae</taxon>
        <taxon>Schizophyllum</taxon>
    </lineage>
</organism>
<accession>A0A550CYI5</accession>
<dbReference type="EMBL" id="VDMD01000001">
    <property type="protein sequence ID" value="TRM69830.1"/>
    <property type="molecule type" value="Genomic_DNA"/>
</dbReference>
<dbReference type="AlphaFoldDB" id="A0A550CYI5"/>
<sequence length="116" mass="13023">MRFNDGEFKESWYHKLDVRTRRCEKHLQYTWTPLPTACSNIQASLALESLPAVVHYATGEAWAVENVWYAGSQGGTTFSAQSRVRVIYFAKADGYRTHEQASGLAAHVCAAKYGAY</sequence>